<dbReference type="EMBL" id="PDBW01000001">
    <property type="protein sequence ID" value="PFH01945.1"/>
    <property type="molecule type" value="Genomic_DNA"/>
</dbReference>
<dbReference type="Gene3D" id="3.40.50.2000">
    <property type="entry name" value="Glycogen Phosphorylase B"/>
    <property type="match status" value="2"/>
</dbReference>
<accession>A0AB36TGH2</accession>
<evidence type="ECO:0000259" key="1">
    <source>
        <dbReference type="Pfam" id="PF00534"/>
    </source>
</evidence>
<dbReference type="PANTHER" id="PTHR12526">
    <property type="entry name" value="GLYCOSYLTRANSFERASE"/>
    <property type="match status" value="1"/>
</dbReference>
<dbReference type="GO" id="GO:0016757">
    <property type="term" value="F:glycosyltransferase activity"/>
    <property type="evidence" value="ECO:0007669"/>
    <property type="project" value="InterPro"/>
</dbReference>
<dbReference type="Proteomes" id="UP000223596">
    <property type="component" value="Unassembled WGS sequence"/>
</dbReference>
<evidence type="ECO:0000259" key="2">
    <source>
        <dbReference type="Pfam" id="PF13439"/>
    </source>
</evidence>
<dbReference type="CDD" id="cd03822">
    <property type="entry name" value="GT4_mannosyltransferase-like"/>
    <property type="match status" value="1"/>
</dbReference>
<name>A0AB36TGH2_ACETH</name>
<gene>
    <name evidence="3" type="ORF">M972_11706</name>
</gene>
<sequence length="391" mass="44478">MASNRIRNVAFLSTYPPRECGLATFTDDLVRELDKVELINNPKVIAVSDNDYSYGSRVIMELKQHERESYTKIAEEINNSDIELLVIEHEYGIFGGEDGEYILDLAEKIQIPFILTVHTVLPSPKEKQKKILEVLGEKSARVVTMAKNTIPILEKVYGIDPAKIEVIHHGVPYKILEPREKLKKKFGLENRTVISTFGLISPGKGLEYGIEAVAKLAKKYKDIVYLILGQTHPCVKREFGEVYREKLVQMVEELGVKEHVWFVDKYLTRDEIMNYLQLSDIYMTPYLGKDQAVSGTLAYAVGYGRVIISTPYSYAKEMLAEGRGLLAEFEDADSLAKHIEYVLDNPEAKKEMERRTLSLGRTMMWENVASCYSRLFIDTLEETKLSGSMIG</sequence>
<evidence type="ECO:0000313" key="4">
    <source>
        <dbReference type="Proteomes" id="UP000223596"/>
    </source>
</evidence>
<dbReference type="InterPro" id="IPR028098">
    <property type="entry name" value="Glyco_trans_4-like_N"/>
</dbReference>
<comment type="caution">
    <text evidence="3">The sequence shown here is derived from an EMBL/GenBank/DDBJ whole genome shotgun (WGS) entry which is preliminary data.</text>
</comment>
<dbReference type="SUPFAM" id="SSF53756">
    <property type="entry name" value="UDP-Glycosyltransferase/glycogen phosphorylase"/>
    <property type="match status" value="1"/>
</dbReference>
<reference evidence="3 4" key="1">
    <citation type="submission" date="2017-09" db="EMBL/GenBank/DDBJ databases">
        <title>Evaluation of Pacific Biosciences Sequencing Technology to Finishing C. thermocellum Genome Sequences.</title>
        <authorList>
            <person name="Brown S."/>
        </authorList>
    </citation>
    <scope>NUCLEOTIDE SEQUENCE [LARGE SCALE GENOMIC DNA]</scope>
    <source>
        <strain evidence="3 4">AD2</strain>
    </source>
</reference>
<organism evidence="3 4">
    <name type="scientific">Acetivibrio thermocellus AD2</name>
    <dbReference type="NCBI Taxonomy" id="1138384"/>
    <lineage>
        <taxon>Bacteria</taxon>
        <taxon>Bacillati</taxon>
        <taxon>Bacillota</taxon>
        <taxon>Clostridia</taxon>
        <taxon>Eubacteriales</taxon>
        <taxon>Oscillospiraceae</taxon>
        <taxon>Acetivibrio</taxon>
    </lineage>
</organism>
<protein>
    <submittedName>
        <fullName evidence="3">Glycosyltransferase involved in cell wall biosynthesis</fullName>
    </submittedName>
</protein>
<evidence type="ECO:0000313" key="3">
    <source>
        <dbReference type="EMBL" id="PFH01945.1"/>
    </source>
</evidence>
<feature type="domain" description="Glycosyltransferase subfamily 4-like N-terminal" evidence="2">
    <location>
        <begin position="103"/>
        <end position="171"/>
    </location>
</feature>
<dbReference type="GeneID" id="35805540"/>
<dbReference type="PANTHER" id="PTHR12526:SF572">
    <property type="entry name" value="BLL5144 PROTEIN"/>
    <property type="match status" value="1"/>
</dbReference>
<dbReference type="AlphaFoldDB" id="A0AB36TGH2"/>
<feature type="domain" description="Glycosyl transferase family 1" evidence="1">
    <location>
        <begin position="179"/>
        <end position="355"/>
    </location>
</feature>
<proteinExistence type="predicted"/>
<dbReference type="Pfam" id="PF13439">
    <property type="entry name" value="Glyco_transf_4"/>
    <property type="match status" value="1"/>
</dbReference>
<dbReference type="InterPro" id="IPR001296">
    <property type="entry name" value="Glyco_trans_1"/>
</dbReference>
<dbReference type="Pfam" id="PF00534">
    <property type="entry name" value="Glycos_transf_1"/>
    <property type="match status" value="1"/>
</dbReference>
<dbReference type="RefSeq" id="WP_003511639.1">
    <property type="nucleotide sequence ID" value="NZ_CP013828.1"/>
</dbReference>